<dbReference type="InterPro" id="IPR036388">
    <property type="entry name" value="WH-like_DNA-bd_sf"/>
</dbReference>
<dbReference type="PRINTS" id="PR00598">
    <property type="entry name" value="HTHMARR"/>
</dbReference>
<dbReference type="Pfam" id="PF01047">
    <property type="entry name" value="MarR"/>
    <property type="match status" value="1"/>
</dbReference>
<feature type="domain" description="HTH marR-type" evidence="1">
    <location>
        <begin position="20"/>
        <end position="163"/>
    </location>
</feature>
<dbReference type="GO" id="GO:0006950">
    <property type="term" value="P:response to stress"/>
    <property type="evidence" value="ECO:0007669"/>
    <property type="project" value="TreeGrafter"/>
</dbReference>
<dbReference type="PANTHER" id="PTHR33164:SF104">
    <property type="entry name" value="TRANSCRIPTIONAL REGULATORY PROTEIN"/>
    <property type="match status" value="1"/>
</dbReference>
<comment type="caution">
    <text evidence="2">The sequence shown here is derived from an EMBL/GenBank/DDBJ whole genome shotgun (WGS) entry which is preliminary data.</text>
</comment>
<dbReference type="InterPro" id="IPR000835">
    <property type="entry name" value="HTH_MarR-typ"/>
</dbReference>
<accession>A0A3N4ZLS5</accession>
<dbReference type="InterPro" id="IPR039422">
    <property type="entry name" value="MarR/SlyA-like"/>
</dbReference>
<proteinExistence type="predicted"/>
<dbReference type="GO" id="GO:0003700">
    <property type="term" value="F:DNA-binding transcription factor activity"/>
    <property type="evidence" value="ECO:0007669"/>
    <property type="project" value="InterPro"/>
</dbReference>
<sequence length="168" mass="19116">MLDPRVIDPGQELVRREELADRDLDQIVRVMEALRRWREADRRASEASRRYMRLGETDMRAIRYLIAAGHHGRPVTPGALAGHLKISTASTTKLLDRLVEGGHVLRHPHPSDRRSVVIEVTAATRRTARLTVGRRHARRFGVISRLSPAERELVAVFLEDLAHTVDEE</sequence>
<reference evidence="2 3" key="1">
    <citation type="submission" date="2018-11" db="EMBL/GenBank/DDBJ databases">
        <title>Sequencing the genomes of 1000 actinobacteria strains.</title>
        <authorList>
            <person name="Klenk H.-P."/>
        </authorList>
    </citation>
    <scope>NUCLEOTIDE SEQUENCE [LARGE SCALE GENOMIC DNA]</scope>
    <source>
        <strain evidence="2 3">DSM 15700</strain>
    </source>
</reference>
<keyword evidence="3" id="KW-1185">Reference proteome</keyword>
<dbReference type="PROSITE" id="PS50995">
    <property type="entry name" value="HTH_MARR_2"/>
    <property type="match status" value="1"/>
</dbReference>
<dbReference type="EMBL" id="RKQZ01000001">
    <property type="protein sequence ID" value="RPF21865.1"/>
    <property type="molecule type" value="Genomic_DNA"/>
</dbReference>
<evidence type="ECO:0000313" key="3">
    <source>
        <dbReference type="Proteomes" id="UP000280501"/>
    </source>
</evidence>
<dbReference type="SUPFAM" id="SSF46785">
    <property type="entry name" value="Winged helix' DNA-binding domain"/>
    <property type="match status" value="1"/>
</dbReference>
<dbReference type="Gene3D" id="1.10.10.10">
    <property type="entry name" value="Winged helix-like DNA-binding domain superfamily/Winged helix DNA-binding domain"/>
    <property type="match status" value="1"/>
</dbReference>
<dbReference type="OrthoDB" id="162531at2"/>
<evidence type="ECO:0000259" key="1">
    <source>
        <dbReference type="PROSITE" id="PS50995"/>
    </source>
</evidence>
<protein>
    <submittedName>
        <fullName evidence="2">MarR family transcriptional regulator</fullName>
    </submittedName>
</protein>
<dbReference type="SMART" id="SM00347">
    <property type="entry name" value="HTH_MARR"/>
    <property type="match status" value="1"/>
</dbReference>
<gene>
    <name evidence="2" type="ORF">EDD34_2501</name>
</gene>
<dbReference type="Proteomes" id="UP000280501">
    <property type="component" value="Unassembled WGS sequence"/>
</dbReference>
<organism evidence="2 3">
    <name type="scientific">Myceligenerans xiligouense</name>
    <dbReference type="NCBI Taxonomy" id="253184"/>
    <lineage>
        <taxon>Bacteria</taxon>
        <taxon>Bacillati</taxon>
        <taxon>Actinomycetota</taxon>
        <taxon>Actinomycetes</taxon>
        <taxon>Micrococcales</taxon>
        <taxon>Promicromonosporaceae</taxon>
        <taxon>Myceligenerans</taxon>
    </lineage>
</organism>
<dbReference type="AlphaFoldDB" id="A0A3N4ZLS5"/>
<dbReference type="PANTHER" id="PTHR33164">
    <property type="entry name" value="TRANSCRIPTIONAL REGULATOR, MARR FAMILY"/>
    <property type="match status" value="1"/>
</dbReference>
<dbReference type="InterPro" id="IPR036390">
    <property type="entry name" value="WH_DNA-bd_sf"/>
</dbReference>
<evidence type="ECO:0000313" key="2">
    <source>
        <dbReference type="EMBL" id="RPF21865.1"/>
    </source>
</evidence>
<name>A0A3N4ZLS5_9MICO</name>